<dbReference type="Gene3D" id="2.60.40.10">
    <property type="entry name" value="Immunoglobulins"/>
    <property type="match status" value="2"/>
</dbReference>
<keyword evidence="1" id="KW-1133">Transmembrane helix</keyword>
<dbReference type="AlphaFoldDB" id="A0A1F5ZJC3"/>
<accession>A0A1F5ZJC3</accession>
<comment type="caution">
    <text evidence="2">The sequence shown here is derived from an EMBL/GenBank/DDBJ whole genome shotgun (WGS) entry which is preliminary data.</text>
</comment>
<evidence type="ECO:0000313" key="3">
    <source>
        <dbReference type="Proteomes" id="UP000176923"/>
    </source>
</evidence>
<name>A0A1F5ZJC3_9BACT</name>
<dbReference type="EMBL" id="MFJL01000044">
    <property type="protein sequence ID" value="OGG12570.1"/>
    <property type="molecule type" value="Genomic_DNA"/>
</dbReference>
<dbReference type="InterPro" id="IPR013783">
    <property type="entry name" value="Ig-like_fold"/>
</dbReference>
<keyword evidence="1" id="KW-0472">Membrane</keyword>
<sequence length="239" mass="26295">MRPTSSHRIKIEERKLYKKAALFIAAMIGFGIFMIFIGVPVFAQAILFISGFRKDKTPVNVSVSENALFPPSLDPLSEATNTATIALSGYGEKDASVVVFVNDKETKKAQTDSIGKFFILNLPIKEGSNIITAKSIKDDKESSPSSSFTVSYLNKPPKLDIDSPHDGDKFSSEKKQAIVSGITDPDNRITVNDRMVVVNTQGQFRFAYPLSEGDNELTIKAYDPAGNSSEKKIKVIYYP</sequence>
<proteinExistence type="predicted"/>
<keyword evidence="1" id="KW-0812">Transmembrane</keyword>
<organism evidence="2 3">
    <name type="scientific">Candidatus Gottesmanbacteria bacterium RIFCSPHIGHO2_02_FULL_39_11</name>
    <dbReference type="NCBI Taxonomy" id="1798382"/>
    <lineage>
        <taxon>Bacteria</taxon>
        <taxon>Candidatus Gottesmaniibacteriota</taxon>
    </lineage>
</organism>
<protein>
    <recommendedName>
        <fullName evidence="4">Bacterial Ig domain-containing protein</fullName>
    </recommendedName>
</protein>
<dbReference type="Pfam" id="PF09136">
    <property type="entry name" value="Glucodextran_B"/>
    <property type="match status" value="1"/>
</dbReference>
<evidence type="ECO:0000313" key="2">
    <source>
        <dbReference type="EMBL" id="OGG12570.1"/>
    </source>
</evidence>
<reference evidence="2 3" key="1">
    <citation type="journal article" date="2016" name="Nat. Commun.">
        <title>Thousands of microbial genomes shed light on interconnected biogeochemical processes in an aquifer system.</title>
        <authorList>
            <person name="Anantharaman K."/>
            <person name="Brown C.T."/>
            <person name="Hug L.A."/>
            <person name="Sharon I."/>
            <person name="Castelle C.J."/>
            <person name="Probst A.J."/>
            <person name="Thomas B.C."/>
            <person name="Singh A."/>
            <person name="Wilkins M.J."/>
            <person name="Karaoz U."/>
            <person name="Brodie E.L."/>
            <person name="Williams K.H."/>
            <person name="Hubbard S.S."/>
            <person name="Banfield J.F."/>
        </authorList>
    </citation>
    <scope>NUCLEOTIDE SEQUENCE [LARGE SCALE GENOMIC DNA]</scope>
</reference>
<dbReference type="Proteomes" id="UP000176923">
    <property type="component" value="Unassembled WGS sequence"/>
</dbReference>
<dbReference type="STRING" id="1798382.A3D77_04485"/>
<gene>
    <name evidence="2" type="ORF">A3D77_04485</name>
</gene>
<evidence type="ECO:0008006" key="4">
    <source>
        <dbReference type="Google" id="ProtNLM"/>
    </source>
</evidence>
<evidence type="ECO:0000256" key="1">
    <source>
        <dbReference type="SAM" id="Phobius"/>
    </source>
</evidence>
<feature type="transmembrane region" description="Helical" evidence="1">
    <location>
        <begin position="21"/>
        <end position="49"/>
    </location>
</feature>